<feature type="transmembrane region" description="Helical" evidence="25">
    <location>
        <begin position="265"/>
        <end position="289"/>
    </location>
</feature>
<dbReference type="GO" id="GO:0006123">
    <property type="term" value="P:mitochondrial electron transport, cytochrome c to oxygen"/>
    <property type="evidence" value="ECO:0007669"/>
    <property type="project" value="TreeGrafter"/>
</dbReference>
<dbReference type="PANTHER" id="PTHR10422:SF18">
    <property type="entry name" value="CYTOCHROME C OXIDASE SUBUNIT 1"/>
    <property type="match status" value="1"/>
</dbReference>
<feature type="transmembrane region" description="Helical" evidence="25">
    <location>
        <begin position="369"/>
        <end position="394"/>
    </location>
</feature>
<feature type="transmembrane region" description="Helical" evidence="25">
    <location>
        <begin position="445"/>
        <end position="471"/>
    </location>
</feature>
<feature type="transmembrane region" description="Helical" evidence="25">
    <location>
        <begin position="16"/>
        <end position="35"/>
    </location>
</feature>
<evidence type="ECO:0000256" key="8">
    <source>
        <dbReference type="ARBA" id="ARBA00015947"/>
    </source>
</evidence>
<dbReference type="AlphaFoldDB" id="A0A8T9ZXZ7"/>
<evidence type="ECO:0000256" key="9">
    <source>
        <dbReference type="ARBA" id="ARBA00022448"/>
    </source>
</evidence>
<dbReference type="GO" id="GO:0015990">
    <property type="term" value="P:electron transport coupled proton transport"/>
    <property type="evidence" value="ECO:0007669"/>
    <property type="project" value="TreeGrafter"/>
</dbReference>
<dbReference type="PROSITE" id="PS50855">
    <property type="entry name" value="COX1"/>
    <property type="match status" value="1"/>
</dbReference>
<dbReference type="EC" id="7.1.1.9" evidence="7 24"/>
<evidence type="ECO:0000256" key="6">
    <source>
        <dbReference type="ARBA" id="ARBA00011164"/>
    </source>
</evidence>
<feature type="transmembrane region" description="Helical" evidence="25">
    <location>
        <begin position="55"/>
        <end position="81"/>
    </location>
</feature>
<keyword evidence="12 24" id="KW-0812">Transmembrane</keyword>
<evidence type="ECO:0000256" key="17">
    <source>
        <dbReference type="ARBA" id="ARBA00022982"/>
    </source>
</evidence>
<feature type="transmembrane region" description="Helical" evidence="25">
    <location>
        <begin position="102"/>
        <end position="124"/>
    </location>
</feature>
<keyword evidence="19 24" id="KW-0408">Iron</keyword>
<protein>
    <recommendedName>
        <fullName evidence="8 24">Cytochrome c oxidase subunit 1</fullName>
        <ecNumber evidence="7 24">7.1.1.9</ecNumber>
    </recommendedName>
</protein>
<dbReference type="PANTHER" id="PTHR10422">
    <property type="entry name" value="CYTOCHROME C OXIDASE SUBUNIT 1"/>
    <property type="match status" value="1"/>
</dbReference>
<evidence type="ECO:0000256" key="16">
    <source>
        <dbReference type="ARBA" id="ARBA00022967"/>
    </source>
</evidence>
<dbReference type="GO" id="GO:0020037">
    <property type="term" value="F:heme binding"/>
    <property type="evidence" value="ECO:0007669"/>
    <property type="project" value="InterPro"/>
</dbReference>
<keyword evidence="22 24" id="KW-0472">Membrane</keyword>
<keyword evidence="16" id="KW-1278">Translocase</keyword>
<dbReference type="FunFam" id="1.20.210.10:FF:000001">
    <property type="entry name" value="Cytochrome c oxidase subunit 1"/>
    <property type="match status" value="1"/>
</dbReference>
<keyword evidence="9 24" id="KW-0813">Transport</keyword>
<evidence type="ECO:0000256" key="1">
    <source>
        <dbReference type="ARBA" id="ARBA00001935"/>
    </source>
</evidence>
<comment type="subcellular location">
    <subcellularLocation>
        <location evidence="3 24">Mitochondrion inner membrane</location>
        <topology evidence="3 24">Multi-pass membrane protein</topology>
    </subcellularLocation>
</comment>
<keyword evidence="21 24" id="KW-0496">Mitochondrion</keyword>
<accession>A0A8T9ZXZ7</accession>
<comment type="cofactor">
    <cofactor evidence="1">
        <name>Cu cation</name>
        <dbReference type="ChEBI" id="CHEBI:23378"/>
    </cofactor>
</comment>
<comment type="function">
    <text evidence="24">Component of the cytochrome c oxidase, the last enzyme in the mitochondrial electron transport chain which drives oxidative phosphorylation. The respiratory chain contains 3 multisubunit complexes succinate dehydrogenase (complex II, CII), ubiquinol-cytochrome c oxidoreductase (cytochrome b-c1 complex, complex III, CIII) and cytochrome c oxidase (complex IV, CIV), that cooperate to transfer electrons derived from NADH and succinate to molecular oxygen, creating an electrochemical gradient over the inner membrane that drives transmembrane transport and the ATP synthase. Cytochrome c oxidase is the component of the respiratory chain that catalyzes the reduction of oxygen to water. Electrons originating from reduced cytochrome c in the intermembrane space (IMS) are transferred via the dinuclear copper A center (CU(A)) of subunit 2 and heme A of subunit 1 to the active site in subunit 1, a binuclear center (BNC) formed by heme A3 and copper B (CU(B)). The BNC reduces molecular oxygen to 2 water molecules using 4 electrons from cytochrome c in the IMS and 4 protons from the mitochondrial matrix.</text>
</comment>
<dbReference type="PRINTS" id="PR01165">
    <property type="entry name" value="CYCOXIDASEI"/>
</dbReference>
<evidence type="ECO:0000256" key="7">
    <source>
        <dbReference type="ARBA" id="ARBA00012949"/>
    </source>
</evidence>
<feature type="transmembrane region" description="Helical" evidence="25">
    <location>
        <begin position="406"/>
        <end position="425"/>
    </location>
</feature>
<evidence type="ECO:0000256" key="10">
    <source>
        <dbReference type="ARBA" id="ARBA00022617"/>
    </source>
</evidence>
<evidence type="ECO:0000256" key="24">
    <source>
        <dbReference type="RuleBase" id="RU000369"/>
    </source>
</evidence>
<proteinExistence type="inferred from homology"/>
<evidence type="ECO:0000256" key="2">
    <source>
        <dbReference type="ARBA" id="ARBA00001971"/>
    </source>
</evidence>
<evidence type="ECO:0000256" key="23">
    <source>
        <dbReference type="ARBA" id="ARBA00049512"/>
    </source>
</evidence>
<feature type="transmembrane region" description="Helical" evidence="25">
    <location>
        <begin position="228"/>
        <end position="253"/>
    </location>
</feature>
<evidence type="ECO:0000259" key="26">
    <source>
        <dbReference type="PROSITE" id="PS50855"/>
    </source>
</evidence>
<comment type="cofactor">
    <cofactor evidence="2">
        <name>heme</name>
        <dbReference type="ChEBI" id="CHEBI:30413"/>
    </cofactor>
</comment>
<dbReference type="GO" id="GO:0005743">
    <property type="term" value="C:mitochondrial inner membrane"/>
    <property type="evidence" value="ECO:0007669"/>
    <property type="project" value="UniProtKB-SubCell"/>
</dbReference>
<comment type="catalytic activity">
    <reaction evidence="23">
        <text>4 Fe(II)-[cytochrome c] + O2 + 8 H(+)(in) = 4 Fe(III)-[cytochrome c] + 2 H2O + 4 H(+)(out)</text>
        <dbReference type="Rhea" id="RHEA:11436"/>
        <dbReference type="Rhea" id="RHEA-COMP:10350"/>
        <dbReference type="Rhea" id="RHEA-COMP:14399"/>
        <dbReference type="ChEBI" id="CHEBI:15377"/>
        <dbReference type="ChEBI" id="CHEBI:15378"/>
        <dbReference type="ChEBI" id="CHEBI:15379"/>
        <dbReference type="ChEBI" id="CHEBI:29033"/>
        <dbReference type="ChEBI" id="CHEBI:29034"/>
        <dbReference type="EC" id="7.1.1.9"/>
    </reaction>
    <physiologicalReaction direction="left-to-right" evidence="23">
        <dbReference type="Rhea" id="RHEA:11437"/>
    </physiologicalReaction>
</comment>
<evidence type="ECO:0000256" key="19">
    <source>
        <dbReference type="ARBA" id="ARBA00023004"/>
    </source>
</evidence>
<keyword evidence="15" id="KW-0460">Magnesium</keyword>
<keyword evidence="17 24" id="KW-0249">Electron transport</keyword>
<dbReference type="InterPro" id="IPR036927">
    <property type="entry name" value="Cyt_c_oxase-like_su1_sf"/>
</dbReference>
<evidence type="ECO:0000256" key="21">
    <source>
        <dbReference type="ARBA" id="ARBA00023128"/>
    </source>
</evidence>
<dbReference type="GO" id="GO:0046872">
    <property type="term" value="F:metal ion binding"/>
    <property type="evidence" value="ECO:0007669"/>
    <property type="project" value="UniProtKB-KW"/>
</dbReference>
<evidence type="ECO:0000256" key="12">
    <source>
        <dbReference type="ARBA" id="ARBA00022692"/>
    </source>
</evidence>
<comment type="similarity">
    <text evidence="5 24">Belongs to the heme-copper respiratory oxidase family.</text>
</comment>
<sequence>MIKWFYSTNHKDIGTLYFMLGIWAGMLGTSMSWIIRIELSHPGPFIGNDQIYNVIVTAHAFIMIFFMVMPIMIGGFGNWLVPLMIGSPDMAFPRMNNMSFWLLPPSLTLLLMSSMVESGAGTGWTVYPPLSTNLSHMGPSVDLAIFSLHLAGVSSILGAINFITTIINMRPTGMSLEKTPLFVWSVLITAVLLLLSLPVLAGAITMLLTDRNFNTSFFDPSGGGDPILYQHLFWFFGHPEVYILILPGFGLISHMISKESGKKETFGSLGMIYAMMSIGLLGFIVWAHHMFTVGMDVDTRAYFTSATMIIAVPTGIKIFSWMATMHGTKIKFTPVMLWSMGFVFLFTIGGLTGVILANSSIDIILHDTYYVVAHFHYVLSMGAVFAIMGSFINWFPLMTGLTLNEAWLKIQFFLMFLGVNLTFFPQHFLGLSGMPRRYSDYPDKFLSWNIVSSIGATMSTISIILFIMIVWEAITFKKQFMINDNMMTNIEWMQNFPPNEHSYQELPIISN</sequence>
<feature type="transmembrane region" description="Helical" evidence="25">
    <location>
        <begin position="335"/>
        <end position="357"/>
    </location>
</feature>
<evidence type="ECO:0000256" key="5">
    <source>
        <dbReference type="ARBA" id="ARBA00009578"/>
    </source>
</evidence>
<evidence type="ECO:0000256" key="18">
    <source>
        <dbReference type="ARBA" id="ARBA00022989"/>
    </source>
</evidence>
<evidence type="ECO:0000256" key="25">
    <source>
        <dbReference type="SAM" id="Phobius"/>
    </source>
</evidence>
<name>A0A8T9ZXZ7_9HEMI</name>
<keyword evidence="13 24" id="KW-0479">Metal-binding</keyword>
<dbReference type="Pfam" id="PF00115">
    <property type="entry name" value="COX1"/>
    <property type="match status" value="1"/>
</dbReference>
<dbReference type="InterPro" id="IPR033944">
    <property type="entry name" value="Cyt_c_oxase_su1_dom"/>
</dbReference>
<comment type="subunit">
    <text evidence="6">Component of the cytochrome c oxidase (complex IV, CIV), a multisubunit enzyme composed of a catalytic core of 3 subunits and several supernumerary subunits. The complex exists as a monomer or a dimer and forms supercomplexes (SCs) in the inner mitochondrial membrane with ubiquinol-cytochrome c oxidoreductase (cytochrome b-c1 complex, complex III, CIII).</text>
</comment>
<dbReference type="SUPFAM" id="SSF81442">
    <property type="entry name" value="Cytochrome c oxidase subunit I-like"/>
    <property type="match status" value="1"/>
</dbReference>
<evidence type="ECO:0000256" key="15">
    <source>
        <dbReference type="ARBA" id="ARBA00022842"/>
    </source>
</evidence>
<dbReference type="InterPro" id="IPR000883">
    <property type="entry name" value="Cyt_C_Oxase_1"/>
</dbReference>
<feature type="transmembrane region" description="Helical" evidence="25">
    <location>
        <begin position="144"/>
        <end position="169"/>
    </location>
</feature>
<evidence type="ECO:0000256" key="22">
    <source>
        <dbReference type="ARBA" id="ARBA00023136"/>
    </source>
</evidence>
<evidence type="ECO:0000256" key="3">
    <source>
        <dbReference type="ARBA" id="ARBA00004448"/>
    </source>
</evidence>
<dbReference type="GO" id="GO:0004129">
    <property type="term" value="F:cytochrome-c oxidase activity"/>
    <property type="evidence" value="ECO:0007669"/>
    <property type="project" value="UniProtKB-EC"/>
</dbReference>
<evidence type="ECO:0000256" key="4">
    <source>
        <dbReference type="ARBA" id="ARBA00004673"/>
    </source>
</evidence>
<keyword evidence="18 25" id="KW-1133">Transmembrane helix</keyword>
<evidence type="ECO:0000256" key="11">
    <source>
        <dbReference type="ARBA" id="ARBA00022660"/>
    </source>
</evidence>
<geneLocation type="mitochondrion" evidence="27"/>
<evidence type="ECO:0000256" key="13">
    <source>
        <dbReference type="ARBA" id="ARBA00022723"/>
    </source>
</evidence>
<dbReference type="PROSITE" id="PS00077">
    <property type="entry name" value="COX1_CUB"/>
    <property type="match status" value="1"/>
</dbReference>
<feature type="transmembrane region" description="Helical" evidence="25">
    <location>
        <begin position="181"/>
        <end position="208"/>
    </location>
</feature>
<dbReference type="Gene3D" id="1.20.210.10">
    <property type="entry name" value="Cytochrome c oxidase-like, subunit I domain"/>
    <property type="match status" value="1"/>
</dbReference>
<dbReference type="EMBL" id="MW619688">
    <property type="protein sequence ID" value="UPL65832.1"/>
    <property type="molecule type" value="Genomic_DNA"/>
</dbReference>
<keyword evidence="20 24" id="KW-0186">Copper</keyword>
<reference evidence="27" key="1">
    <citation type="journal article" date="2022" name="Cladistics">
        <title>Diversification of the phytophagous lineages of true bugs (Insecta: Hemiptera: Heteroptera) shortly after that of the flowering plants.</title>
        <authorList>
            <person name="Ye F."/>
            <person name="Kment P."/>
            <person name="Redei D."/>
            <person name="Luo J.Y."/>
            <person name="Wang Y.H."/>
            <person name="Kuechler S.M."/>
            <person name="Zhang W.W."/>
            <person name="Chen P.P."/>
            <person name="Wu H.Y."/>
            <person name="Wu Y.Z."/>
            <person name="Sun X.Y."/>
            <person name="Ding L."/>
            <person name="Wang Y.R."/>
            <person name="Xie Q."/>
        </authorList>
    </citation>
    <scope>NUCLEOTIDE SEQUENCE</scope>
</reference>
<keyword evidence="11 24" id="KW-0679">Respiratory chain</keyword>
<evidence type="ECO:0000256" key="20">
    <source>
        <dbReference type="ARBA" id="ARBA00023008"/>
    </source>
</evidence>
<dbReference type="CDD" id="cd01663">
    <property type="entry name" value="Cyt_c_Oxidase_I"/>
    <property type="match status" value="1"/>
</dbReference>
<feature type="transmembrane region" description="Helical" evidence="25">
    <location>
        <begin position="301"/>
        <end position="323"/>
    </location>
</feature>
<comment type="pathway">
    <text evidence="4 24">Energy metabolism; oxidative phosphorylation.</text>
</comment>
<dbReference type="InterPro" id="IPR023615">
    <property type="entry name" value="Cyt_c_Oxase_su1_BS"/>
</dbReference>
<keyword evidence="10 24" id="KW-0349">Heme</keyword>
<dbReference type="InterPro" id="IPR023616">
    <property type="entry name" value="Cyt_c_oxase-like_su1_dom"/>
</dbReference>
<feature type="domain" description="Cytochrome oxidase subunit I profile" evidence="26">
    <location>
        <begin position="1"/>
        <end position="510"/>
    </location>
</feature>
<dbReference type="GO" id="GO:0045277">
    <property type="term" value="C:respiratory chain complex IV"/>
    <property type="evidence" value="ECO:0007669"/>
    <property type="project" value="InterPro"/>
</dbReference>
<organism evidence="27">
    <name type="scientific">Haedus sp</name>
    <dbReference type="NCBI Taxonomy" id="2931292"/>
    <lineage>
        <taxon>Eukaryota</taxon>
        <taxon>Metazoa</taxon>
        <taxon>Ecdysozoa</taxon>
        <taxon>Arthropoda</taxon>
        <taxon>Hexapoda</taxon>
        <taxon>Insecta</taxon>
        <taxon>Pterygota</taxon>
        <taxon>Neoptera</taxon>
        <taxon>Paraneoptera</taxon>
        <taxon>Hemiptera</taxon>
        <taxon>Heteroptera</taxon>
        <taxon>Panheteroptera</taxon>
        <taxon>Cimicomorpha</taxon>
        <taxon>Tingidae</taxon>
        <taxon>Haedus</taxon>
    </lineage>
</organism>
<keyword evidence="14 24" id="KW-0999">Mitochondrion inner membrane</keyword>
<evidence type="ECO:0000313" key="27">
    <source>
        <dbReference type="EMBL" id="UPL65832.1"/>
    </source>
</evidence>
<evidence type="ECO:0000256" key="14">
    <source>
        <dbReference type="ARBA" id="ARBA00022792"/>
    </source>
</evidence>